<organism evidence="1 2">
    <name type="scientific">Reichenbachiella faecimaris</name>
    <dbReference type="NCBI Taxonomy" id="692418"/>
    <lineage>
        <taxon>Bacteria</taxon>
        <taxon>Pseudomonadati</taxon>
        <taxon>Bacteroidota</taxon>
        <taxon>Cytophagia</taxon>
        <taxon>Cytophagales</taxon>
        <taxon>Reichenbachiellaceae</taxon>
        <taxon>Reichenbachiella</taxon>
    </lineage>
</organism>
<evidence type="ECO:0000313" key="1">
    <source>
        <dbReference type="EMBL" id="SMD39025.1"/>
    </source>
</evidence>
<dbReference type="STRING" id="692418.SAMN04488029_4008"/>
<evidence type="ECO:0000313" key="2">
    <source>
        <dbReference type="Proteomes" id="UP000192472"/>
    </source>
</evidence>
<proteinExistence type="predicted"/>
<gene>
    <name evidence="1" type="ORF">SAMN04488029_4008</name>
</gene>
<protein>
    <recommendedName>
        <fullName evidence="3">Phosphate-selective porin O and P</fullName>
    </recommendedName>
</protein>
<dbReference type="RefSeq" id="WP_084374677.1">
    <property type="nucleotide sequence ID" value="NZ_FWYF01000005.1"/>
</dbReference>
<dbReference type="EMBL" id="FWYF01000005">
    <property type="protein sequence ID" value="SMD39025.1"/>
    <property type="molecule type" value="Genomic_DNA"/>
</dbReference>
<reference evidence="1 2" key="1">
    <citation type="submission" date="2017-04" db="EMBL/GenBank/DDBJ databases">
        <authorList>
            <person name="Afonso C.L."/>
            <person name="Miller P.J."/>
            <person name="Scott M.A."/>
            <person name="Spackman E."/>
            <person name="Goraichik I."/>
            <person name="Dimitrov K.M."/>
            <person name="Suarez D.L."/>
            <person name="Swayne D.E."/>
        </authorList>
    </citation>
    <scope>NUCLEOTIDE SEQUENCE [LARGE SCALE GENOMIC DNA]</scope>
    <source>
        <strain evidence="1 2">DSM 26133</strain>
    </source>
</reference>
<accession>A0A1W2GQS3</accession>
<keyword evidence="2" id="KW-1185">Reference proteome</keyword>
<name>A0A1W2GQS3_REIFA</name>
<dbReference type="OrthoDB" id="1188513at2"/>
<evidence type="ECO:0008006" key="3">
    <source>
        <dbReference type="Google" id="ProtNLM"/>
    </source>
</evidence>
<sequence length="408" mass="46729">MKNTSSLSWFFTIQRAIVLAVLVFAVGRASAQSEEVYTEFSGNLGFEYRYFTQDGLYPGQNDHFPAFSIQPEYYVEWQGGTHILNFTGFARVDLTDSERNHLDIRELYWQIVNNNWEFSVGLKKIYWGVTEAAHLVDIINQTDNLESFDGEQKLGQFMAHYSYNTNIGTFDLFAMSFFRKRQFPGVDGRLRTPDPITENQLDFESSMDETRPEGAIRWSHYFGPVDIGLSYFYGNGREPIVGINNDGSLFGIYPVIKQTGIDIQTTTGPVLWKFESIIRRSDIQDMKALDVGLEYTFGNIGGSGIDLGLLGEYLYDDRGDRALSSLQSDAFVGGRLAFNDVQSTEFLFGTILDVNRSTRLISLEGNRRFGESLKASVEMRLFQNVSEEEFIYLFRDDDFLKFELGWYF</sequence>
<dbReference type="AlphaFoldDB" id="A0A1W2GQS3"/>
<dbReference type="Proteomes" id="UP000192472">
    <property type="component" value="Unassembled WGS sequence"/>
</dbReference>